<feature type="compositionally biased region" description="Gly residues" evidence="1">
    <location>
        <begin position="126"/>
        <end position="147"/>
    </location>
</feature>
<keyword evidence="3" id="KW-1185">Reference proteome</keyword>
<feature type="compositionally biased region" description="Basic and acidic residues" evidence="1">
    <location>
        <begin position="104"/>
        <end position="122"/>
    </location>
</feature>
<name>A0A1E3HTI4_9TREE</name>
<feature type="compositionally biased region" description="Basic and acidic residues" evidence="1">
    <location>
        <begin position="32"/>
        <end position="42"/>
    </location>
</feature>
<protein>
    <submittedName>
        <fullName evidence="2">Uncharacterized protein</fullName>
    </submittedName>
</protein>
<evidence type="ECO:0000313" key="2">
    <source>
        <dbReference type="EMBL" id="ODN79657.1"/>
    </source>
</evidence>
<proteinExistence type="predicted"/>
<gene>
    <name evidence="2" type="ORF">L202_03595</name>
</gene>
<dbReference type="Gene3D" id="3.30.310.50">
    <property type="entry name" value="Alpha-D-phosphohexomutase, C-terminal domain"/>
    <property type="match status" value="1"/>
</dbReference>
<sequence>MAVHKQRIKDPIPNPRTRRHCQAGIGRGQGAECRHGTQGDERRRRHTRGVSPPRYPHAILPELTSGTRSNYYTTTVRLLRLATNSFLSSADLVLRTMSSFAPDPSDRIPTDKELEEIRREANRSTGMGGGIELKGDGKGAGSGEEVR</sequence>
<dbReference type="EMBL" id="AWGJ01000005">
    <property type="protein sequence ID" value="ODN79657.1"/>
    <property type="molecule type" value="Genomic_DNA"/>
</dbReference>
<dbReference type="Proteomes" id="UP000094065">
    <property type="component" value="Unassembled WGS sequence"/>
</dbReference>
<dbReference type="RefSeq" id="XP_018994504.1">
    <property type="nucleotide sequence ID" value="XM_019137478.1"/>
</dbReference>
<feature type="region of interest" description="Disordered" evidence="1">
    <location>
        <begin position="99"/>
        <end position="147"/>
    </location>
</feature>
<reference evidence="2 3" key="1">
    <citation type="submission" date="2016-06" db="EMBL/GenBank/DDBJ databases">
        <title>Evolution of pathogenesis and genome organization in the Tremellales.</title>
        <authorList>
            <person name="Cuomo C."/>
            <person name="Litvintseva A."/>
            <person name="Heitman J."/>
            <person name="Chen Y."/>
            <person name="Sun S."/>
            <person name="Springer D."/>
            <person name="Dromer F."/>
            <person name="Young S."/>
            <person name="Zeng Q."/>
            <person name="Chapman S."/>
            <person name="Gujja S."/>
            <person name="Saif S."/>
            <person name="Birren B."/>
        </authorList>
    </citation>
    <scope>NUCLEOTIDE SEQUENCE [LARGE SCALE GENOMIC DNA]</scope>
    <source>
        <strain evidence="2 3">CBS 6039</strain>
    </source>
</reference>
<evidence type="ECO:0000313" key="3">
    <source>
        <dbReference type="Proteomes" id="UP000094065"/>
    </source>
</evidence>
<organism evidence="2 3">
    <name type="scientific">Cryptococcus amylolentus CBS 6039</name>
    <dbReference type="NCBI Taxonomy" id="1295533"/>
    <lineage>
        <taxon>Eukaryota</taxon>
        <taxon>Fungi</taxon>
        <taxon>Dikarya</taxon>
        <taxon>Basidiomycota</taxon>
        <taxon>Agaricomycotina</taxon>
        <taxon>Tremellomycetes</taxon>
        <taxon>Tremellales</taxon>
        <taxon>Cryptococcaceae</taxon>
        <taxon>Cryptococcus</taxon>
    </lineage>
</organism>
<dbReference type="OrthoDB" id="10025739at2759"/>
<dbReference type="GeneID" id="30154904"/>
<evidence type="ECO:0000256" key="1">
    <source>
        <dbReference type="SAM" id="MobiDB-lite"/>
    </source>
</evidence>
<comment type="caution">
    <text evidence="2">The sequence shown here is derived from an EMBL/GenBank/DDBJ whole genome shotgun (WGS) entry which is preliminary data.</text>
</comment>
<accession>A0A1E3HTI4</accession>
<feature type="region of interest" description="Disordered" evidence="1">
    <location>
        <begin position="1"/>
        <end position="61"/>
    </location>
</feature>
<dbReference type="STRING" id="1295533.A0A1E3HTI4"/>
<dbReference type="AlphaFoldDB" id="A0A1E3HTI4"/>